<keyword evidence="3" id="KW-1185">Reference proteome</keyword>
<evidence type="ECO:0000256" key="1">
    <source>
        <dbReference type="SAM" id="SignalP"/>
    </source>
</evidence>
<protein>
    <recommendedName>
        <fullName evidence="4">Reelin domain-containing protein</fullName>
    </recommendedName>
</protein>
<name>W2TT62_NECAM</name>
<dbReference type="STRING" id="51031.W2TT62"/>
<proteinExistence type="predicted"/>
<dbReference type="OrthoDB" id="5785107at2759"/>
<feature type="signal peptide" evidence="1">
    <location>
        <begin position="1"/>
        <end position="15"/>
    </location>
</feature>
<dbReference type="EMBL" id="KI657838">
    <property type="protein sequence ID" value="ETN84978.1"/>
    <property type="molecule type" value="Genomic_DNA"/>
</dbReference>
<evidence type="ECO:0000313" key="3">
    <source>
        <dbReference type="Proteomes" id="UP000053676"/>
    </source>
</evidence>
<evidence type="ECO:0008006" key="4">
    <source>
        <dbReference type="Google" id="ProtNLM"/>
    </source>
</evidence>
<accession>W2TT62</accession>
<dbReference type="KEGG" id="nai:NECAME_01540"/>
<dbReference type="AlphaFoldDB" id="W2TT62"/>
<feature type="chain" id="PRO_5013288761" description="Reelin domain-containing protein" evidence="1">
    <location>
        <begin position="16"/>
        <end position="163"/>
    </location>
</feature>
<dbReference type="Proteomes" id="UP000053676">
    <property type="component" value="Unassembled WGS sequence"/>
</dbReference>
<reference evidence="3" key="1">
    <citation type="journal article" date="2014" name="Nat. Genet.">
        <title>Genome of the human hookworm Necator americanus.</title>
        <authorList>
            <person name="Tang Y.T."/>
            <person name="Gao X."/>
            <person name="Rosa B.A."/>
            <person name="Abubucker S."/>
            <person name="Hallsworth-Pepin K."/>
            <person name="Martin J."/>
            <person name="Tyagi R."/>
            <person name="Heizer E."/>
            <person name="Zhang X."/>
            <person name="Bhonagiri-Palsikar V."/>
            <person name="Minx P."/>
            <person name="Warren W.C."/>
            <person name="Wang Q."/>
            <person name="Zhan B."/>
            <person name="Hotez P.J."/>
            <person name="Sternberg P.W."/>
            <person name="Dougall A."/>
            <person name="Gaze S.T."/>
            <person name="Mulvenna J."/>
            <person name="Sotillo J."/>
            <person name="Ranganathan S."/>
            <person name="Rabelo E.M."/>
            <person name="Wilson R.K."/>
            <person name="Felgner P.L."/>
            <person name="Bethony J."/>
            <person name="Hawdon J.M."/>
            <person name="Gasser R.B."/>
            <person name="Loukas A."/>
            <person name="Mitreva M."/>
        </authorList>
    </citation>
    <scope>NUCLEOTIDE SEQUENCE [LARGE SCALE GENOMIC DNA]</scope>
</reference>
<sequence length="163" mass="18254">MRELLIALIIPLTTSISQVTTPTQGQCQAVCLRECKLGCGSPGFTELKLEPFKRGQAIYATIINQDDRSVFIASKSPIRNVALLCADSAENNGSVFWKVGLDVRNMSEDGMLAHWVEAVRRTNNDVASDTVVFSTWQNRLKDFFEEFVLIQLSSKFFVSYKPL</sequence>
<organism evidence="2 3">
    <name type="scientific">Necator americanus</name>
    <name type="common">Human hookworm</name>
    <dbReference type="NCBI Taxonomy" id="51031"/>
    <lineage>
        <taxon>Eukaryota</taxon>
        <taxon>Metazoa</taxon>
        <taxon>Ecdysozoa</taxon>
        <taxon>Nematoda</taxon>
        <taxon>Chromadorea</taxon>
        <taxon>Rhabditida</taxon>
        <taxon>Rhabditina</taxon>
        <taxon>Rhabditomorpha</taxon>
        <taxon>Strongyloidea</taxon>
        <taxon>Ancylostomatidae</taxon>
        <taxon>Bunostominae</taxon>
        <taxon>Necator</taxon>
    </lineage>
</organism>
<keyword evidence="1" id="KW-0732">Signal</keyword>
<gene>
    <name evidence="2" type="ORF">NECAME_01540</name>
</gene>
<evidence type="ECO:0000313" key="2">
    <source>
        <dbReference type="EMBL" id="ETN84978.1"/>
    </source>
</evidence>